<dbReference type="AlphaFoldDB" id="A0A101M593"/>
<sequence length="71" mass="7628">MDEAVPLGSIRFTSGLVSPPLYQGLLELPGWGGPSFSLSRLSIVRLSSQGSAIEHSLGNRKLWAFPECEPS</sequence>
<keyword evidence="1" id="KW-0496">Mitochondrion</keyword>
<evidence type="ECO:0000313" key="1">
    <source>
        <dbReference type="EMBL" id="KUM51250.1"/>
    </source>
</evidence>
<name>A0A101M593_PICGL</name>
<reference evidence="1" key="1">
    <citation type="journal article" date="2015" name="Genome Biol. Evol.">
        <title>Organellar Genomes of White Spruce (Picea glauca): Assembly and Annotation.</title>
        <authorList>
            <person name="Jackman S.D."/>
            <person name="Warren R.L."/>
            <person name="Gibb E.A."/>
            <person name="Vandervalk B.P."/>
            <person name="Mohamadi H."/>
            <person name="Chu J."/>
            <person name="Raymond A."/>
            <person name="Pleasance S."/>
            <person name="Coope R."/>
            <person name="Wildung M.R."/>
            <person name="Ritland C.E."/>
            <person name="Bousquet J."/>
            <person name="Jones S.J."/>
            <person name="Bohlmann J."/>
            <person name="Birol I."/>
        </authorList>
    </citation>
    <scope>NUCLEOTIDE SEQUENCE [LARGE SCALE GENOMIC DNA]</scope>
    <source>
        <tissue evidence="1">Flushing bud</tissue>
    </source>
</reference>
<geneLocation type="mitochondrion" evidence="1"/>
<comment type="caution">
    <text evidence="1">The sequence shown here is derived from an EMBL/GenBank/DDBJ whole genome shotgun (WGS) entry which is preliminary data.</text>
</comment>
<dbReference type="EMBL" id="LKAM01000001">
    <property type="protein sequence ID" value="KUM51250.1"/>
    <property type="molecule type" value="Genomic_DNA"/>
</dbReference>
<organism evidence="1">
    <name type="scientific">Picea glauca</name>
    <name type="common">White spruce</name>
    <name type="synonym">Pinus glauca</name>
    <dbReference type="NCBI Taxonomy" id="3330"/>
    <lineage>
        <taxon>Eukaryota</taxon>
        <taxon>Viridiplantae</taxon>
        <taxon>Streptophyta</taxon>
        <taxon>Embryophyta</taxon>
        <taxon>Tracheophyta</taxon>
        <taxon>Spermatophyta</taxon>
        <taxon>Pinopsida</taxon>
        <taxon>Pinidae</taxon>
        <taxon>Conifers I</taxon>
        <taxon>Pinales</taxon>
        <taxon>Pinaceae</taxon>
        <taxon>Picea</taxon>
    </lineage>
</organism>
<protein>
    <submittedName>
        <fullName evidence="1">Uncharacterized protein</fullName>
    </submittedName>
</protein>
<accession>A0A101M593</accession>
<gene>
    <name evidence="1" type="ORF">ABT39_MTgene1097</name>
</gene>
<proteinExistence type="predicted"/>